<dbReference type="InterPro" id="IPR051859">
    <property type="entry name" value="DCAF"/>
</dbReference>
<dbReference type="InterPro" id="IPR036322">
    <property type="entry name" value="WD40_repeat_dom_sf"/>
</dbReference>
<feature type="repeat" description="WD" evidence="1">
    <location>
        <begin position="205"/>
        <end position="239"/>
    </location>
</feature>
<keyword evidence="1" id="KW-0853">WD repeat</keyword>
<dbReference type="AlphaFoldDB" id="A0A2T7NGU9"/>
<dbReference type="PROSITE" id="PS50294">
    <property type="entry name" value="WD_REPEATS_REGION"/>
    <property type="match status" value="2"/>
</dbReference>
<comment type="caution">
    <text evidence="3">The sequence shown here is derived from an EMBL/GenBank/DDBJ whole genome shotgun (WGS) entry which is preliminary data.</text>
</comment>
<evidence type="ECO:0000256" key="1">
    <source>
        <dbReference type="PROSITE-ProRule" id="PRU00221"/>
    </source>
</evidence>
<feature type="region of interest" description="Disordered" evidence="2">
    <location>
        <begin position="44"/>
        <end position="81"/>
    </location>
</feature>
<dbReference type="SUPFAM" id="SSF50978">
    <property type="entry name" value="WD40 repeat-like"/>
    <property type="match status" value="1"/>
</dbReference>
<dbReference type="Pfam" id="PF00400">
    <property type="entry name" value="WD40"/>
    <property type="match status" value="3"/>
</dbReference>
<organism evidence="3 4">
    <name type="scientific">Pomacea canaliculata</name>
    <name type="common">Golden apple snail</name>
    <dbReference type="NCBI Taxonomy" id="400727"/>
    <lineage>
        <taxon>Eukaryota</taxon>
        <taxon>Metazoa</taxon>
        <taxon>Spiralia</taxon>
        <taxon>Lophotrochozoa</taxon>
        <taxon>Mollusca</taxon>
        <taxon>Gastropoda</taxon>
        <taxon>Caenogastropoda</taxon>
        <taxon>Architaenioglossa</taxon>
        <taxon>Ampullarioidea</taxon>
        <taxon>Ampullariidae</taxon>
        <taxon>Pomacea</taxon>
    </lineage>
</organism>
<sequence length="400" mass="45214">MSASDRRCRPSLRGSAIKCGIASTDPSVQGDCTAAYRRRHGQISFMSSEDFPSDEDSSDPDYLRSSLPPVQDPSPDVTSIESNDVKQQILLDSGRWAATKQTQYSIPTLTHLIQRREIGMDTHQHFSAGNCCLINSRANDGCLYVYDRESNQRTLKIEAHDDDVNAVCFADSSSQILYSGSDDGLCKVWDRRTLREDSPLPVGVMGGHYDGITFIDSKGDARYFVSNSKDQTIKLWDMRVFSSKDGIEATKKAVSGQRWDYRWQQVPKRMTKKRRLGGDTSVMTYRGHSVLHTLIRCRFSPAFTTGQRYIYTGCSTGSIVVYDVLTGKVVRNLEGGHKSCVRDISWHPYQHTIISSSSHMQKFLQQQQQMVDCDDNLSHDLTYGDWLHNMCRLDCCVDKH</sequence>
<dbReference type="InterPro" id="IPR001680">
    <property type="entry name" value="WD40_rpt"/>
</dbReference>
<dbReference type="OrthoDB" id="63070at2759"/>
<dbReference type="SMART" id="SM00320">
    <property type="entry name" value="WD40"/>
    <property type="match status" value="4"/>
</dbReference>
<dbReference type="Proteomes" id="UP000245119">
    <property type="component" value="Linkage Group LG12"/>
</dbReference>
<keyword evidence="4" id="KW-1185">Reference proteome</keyword>
<evidence type="ECO:0000313" key="3">
    <source>
        <dbReference type="EMBL" id="PVD20362.1"/>
    </source>
</evidence>
<dbReference type="PROSITE" id="PS50082">
    <property type="entry name" value="WD_REPEATS_2"/>
    <property type="match status" value="2"/>
</dbReference>
<proteinExistence type="predicted"/>
<reference evidence="3 4" key="1">
    <citation type="submission" date="2018-04" db="EMBL/GenBank/DDBJ databases">
        <title>The genome of golden apple snail Pomacea canaliculata provides insight into stress tolerance and invasive adaptation.</title>
        <authorList>
            <person name="Liu C."/>
            <person name="Liu B."/>
            <person name="Ren Y."/>
            <person name="Zhang Y."/>
            <person name="Wang H."/>
            <person name="Li S."/>
            <person name="Jiang F."/>
            <person name="Yin L."/>
            <person name="Zhang G."/>
            <person name="Qian W."/>
            <person name="Fan W."/>
        </authorList>
    </citation>
    <scope>NUCLEOTIDE SEQUENCE [LARGE SCALE GENOMIC DNA]</scope>
    <source>
        <strain evidence="3">SZHN2017</strain>
        <tissue evidence="3">Muscle</tissue>
    </source>
</reference>
<evidence type="ECO:0000256" key="2">
    <source>
        <dbReference type="SAM" id="MobiDB-lite"/>
    </source>
</evidence>
<dbReference type="Gene3D" id="2.130.10.10">
    <property type="entry name" value="YVTN repeat-like/Quinoprotein amine dehydrogenase"/>
    <property type="match status" value="2"/>
</dbReference>
<dbReference type="PANTHER" id="PTHR19847">
    <property type="entry name" value="DDB1- AND CUL4-ASSOCIATED FACTOR 11"/>
    <property type="match status" value="1"/>
</dbReference>
<dbReference type="GO" id="GO:0043161">
    <property type="term" value="P:proteasome-mediated ubiquitin-dependent protein catabolic process"/>
    <property type="evidence" value="ECO:0007669"/>
    <property type="project" value="TreeGrafter"/>
</dbReference>
<dbReference type="EMBL" id="PZQS01000012">
    <property type="protein sequence ID" value="PVD20362.1"/>
    <property type="molecule type" value="Genomic_DNA"/>
</dbReference>
<dbReference type="InterPro" id="IPR015943">
    <property type="entry name" value="WD40/YVTN_repeat-like_dom_sf"/>
</dbReference>
<accession>A0A2T7NGU9</accession>
<dbReference type="STRING" id="400727.A0A2T7NGU9"/>
<feature type="repeat" description="WD" evidence="1">
    <location>
        <begin position="157"/>
        <end position="190"/>
    </location>
</feature>
<name>A0A2T7NGU9_POMCA</name>
<gene>
    <name evidence="3" type="ORF">C0Q70_18516</name>
</gene>
<evidence type="ECO:0000313" key="4">
    <source>
        <dbReference type="Proteomes" id="UP000245119"/>
    </source>
</evidence>
<protein>
    <submittedName>
        <fullName evidence="3">Uncharacterized protein</fullName>
    </submittedName>
</protein>
<dbReference type="GO" id="GO:0080008">
    <property type="term" value="C:Cul4-RING E3 ubiquitin ligase complex"/>
    <property type="evidence" value="ECO:0007669"/>
    <property type="project" value="TreeGrafter"/>
</dbReference>
<dbReference type="PANTHER" id="PTHR19847:SF7">
    <property type="entry name" value="DDB1- AND CUL4-ASSOCIATED FACTOR 11"/>
    <property type="match status" value="1"/>
</dbReference>